<dbReference type="AlphaFoldDB" id="L8GVF8"/>
<dbReference type="RefSeq" id="XP_004339212.1">
    <property type="nucleotide sequence ID" value="XM_004339164.1"/>
</dbReference>
<feature type="compositionally biased region" description="Acidic residues" evidence="1">
    <location>
        <begin position="276"/>
        <end position="293"/>
    </location>
</feature>
<reference evidence="4 5" key="1">
    <citation type="journal article" date="2013" name="Genome Biol.">
        <title>Genome of Acanthamoeba castellanii highlights extensive lateral gene transfer and early evolution of tyrosine kinase signaling.</title>
        <authorList>
            <person name="Clarke M."/>
            <person name="Lohan A.J."/>
            <person name="Liu B."/>
            <person name="Lagkouvardos I."/>
            <person name="Roy S."/>
            <person name="Zafar N."/>
            <person name="Bertelli C."/>
            <person name="Schilde C."/>
            <person name="Kianianmomeni A."/>
            <person name="Burglin T.R."/>
            <person name="Frech C."/>
            <person name="Turcotte B."/>
            <person name="Kopec K.O."/>
            <person name="Synnott J.M."/>
            <person name="Choo C."/>
            <person name="Paponov I."/>
            <person name="Finkler A."/>
            <person name="Soon Heng Tan C."/>
            <person name="Hutchins A.P."/>
            <person name="Weinmeier T."/>
            <person name="Rattei T."/>
            <person name="Chu J.S."/>
            <person name="Gimenez G."/>
            <person name="Irimia M."/>
            <person name="Rigden D.J."/>
            <person name="Fitzpatrick D.A."/>
            <person name="Lorenzo-Morales J."/>
            <person name="Bateman A."/>
            <person name="Chiu C.H."/>
            <person name="Tang P."/>
            <person name="Hegemann P."/>
            <person name="Fromm H."/>
            <person name="Raoult D."/>
            <person name="Greub G."/>
            <person name="Miranda-Saavedra D."/>
            <person name="Chen N."/>
            <person name="Nash P."/>
            <person name="Ginger M.L."/>
            <person name="Horn M."/>
            <person name="Schaap P."/>
            <person name="Caler L."/>
            <person name="Loftus B."/>
        </authorList>
    </citation>
    <scope>NUCLEOTIDE SEQUENCE [LARGE SCALE GENOMIC DNA]</scope>
    <source>
        <strain evidence="4 5">Neff</strain>
    </source>
</reference>
<sequence>MASSLCARMVWLSMMALRRAVHTVRKKGLANCLVFTFPLLVMAGMFYIGLFGYHREKASLVQIVSYGQEAGGISFDKTNPYRFCAHGDGDASALNVIVLDESRVVPDFLVHDWIQSVMFEAVEPRRSVNLILEKGEAEIAASSSGRSSSSSSDLGDDLRGPVIRRKGDAMVGEREREERKIHLWRDGRYKNLFCNHSIIVVQTKACSPVGRDHQFIHNYLQQARQLGISVLGVIHSDDEYPDYQRKGKPAASTTSAGLLADDDVAMAMARAGQAADNDDGDDGEAEAEGDDDATLERAKRGRREGDGNGGNGGGVLPQSTCADRDWYAQANFVYRPYWSRAIKQRYPNVKWMPLGTRAGFGSLLHSNSIVPTASRRSHLCTFIGSVSSRRDAFYRSLLLDGRCFVMKLRREDYDIWRDRRLMLDSAITLAPSAINRETHRIYEALEAGSIPIIDKTKWANYDNDSFIPFGDDCPLPAVKEDWTEELPALLNHLSDPEVMDRTQREVTEWWKTVRLSFQVDVKNTIAHALAKADKRAHSPAS</sequence>
<dbReference type="Pfam" id="PF24785">
    <property type="entry name" value="RXYLT1_C"/>
    <property type="match status" value="1"/>
</dbReference>
<feature type="region of interest" description="Disordered" evidence="1">
    <location>
        <begin position="272"/>
        <end position="317"/>
    </location>
</feature>
<dbReference type="KEGG" id="acan:ACA1_058550"/>
<keyword evidence="2" id="KW-0472">Membrane</keyword>
<keyword evidence="5" id="KW-1185">Reference proteome</keyword>
<evidence type="ECO:0000256" key="2">
    <source>
        <dbReference type="SAM" id="Phobius"/>
    </source>
</evidence>
<evidence type="ECO:0000313" key="4">
    <source>
        <dbReference type="EMBL" id="ELR17199.1"/>
    </source>
</evidence>
<name>L8GVF8_ACACF</name>
<feature type="compositionally biased region" description="Basic and acidic residues" evidence="1">
    <location>
        <begin position="294"/>
        <end position="306"/>
    </location>
</feature>
<evidence type="ECO:0000259" key="3">
    <source>
        <dbReference type="Pfam" id="PF24785"/>
    </source>
</evidence>
<dbReference type="VEuPathDB" id="AmoebaDB:ACA1_058550"/>
<organism evidence="4 5">
    <name type="scientific">Acanthamoeba castellanii (strain ATCC 30010 / Neff)</name>
    <dbReference type="NCBI Taxonomy" id="1257118"/>
    <lineage>
        <taxon>Eukaryota</taxon>
        <taxon>Amoebozoa</taxon>
        <taxon>Discosea</taxon>
        <taxon>Longamoebia</taxon>
        <taxon>Centramoebida</taxon>
        <taxon>Acanthamoebidae</taxon>
        <taxon>Acanthamoeba</taxon>
    </lineage>
</organism>
<gene>
    <name evidence="4" type="ORF">ACA1_058550</name>
</gene>
<feature type="compositionally biased region" description="Low complexity" evidence="1">
    <location>
        <begin position="142"/>
        <end position="153"/>
    </location>
</feature>
<evidence type="ECO:0000256" key="1">
    <source>
        <dbReference type="SAM" id="MobiDB-lite"/>
    </source>
</evidence>
<dbReference type="GeneID" id="14918077"/>
<accession>L8GVF8</accession>
<dbReference type="Proteomes" id="UP000011083">
    <property type="component" value="Unassembled WGS sequence"/>
</dbReference>
<proteinExistence type="predicted"/>
<keyword evidence="2" id="KW-0812">Transmembrane</keyword>
<dbReference type="OrthoDB" id="8560686at2759"/>
<dbReference type="InterPro" id="IPR057538">
    <property type="entry name" value="RXYLT1_C"/>
</dbReference>
<feature type="region of interest" description="Disordered" evidence="1">
    <location>
        <begin position="142"/>
        <end position="161"/>
    </location>
</feature>
<keyword evidence="2" id="KW-1133">Transmembrane helix</keyword>
<evidence type="ECO:0000313" key="5">
    <source>
        <dbReference type="Proteomes" id="UP000011083"/>
    </source>
</evidence>
<dbReference type="EMBL" id="KB007974">
    <property type="protein sequence ID" value="ELR17199.1"/>
    <property type="molecule type" value="Genomic_DNA"/>
</dbReference>
<protein>
    <recommendedName>
        <fullName evidence="3">RXYLT1 C-terminal domain-containing protein</fullName>
    </recommendedName>
</protein>
<feature type="transmembrane region" description="Helical" evidence="2">
    <location>
        <begin position="28"/>
        <end position="53"/>
    </location>
</feature>
<feature type="domain" description="RXYLT1 C-terminal" evidence="3">
    <location>
        <begin position="369"/>
        <end position="526"/>
    </location>
</feature>